<accession>A0AB39RFY9</accession>
<name>A0AB39RFY9_9ACTN</name>
<dbReference type="InterPro" id="IPR006153">
    <property type="entry name" value="Cation/H_exchanger_TM"/>
</dbReference>
<protein>
    <recommendedName>
        <fullName evidence="5">Cation/H+ exchanger transmembrane domain-containing protein</fullName>
    </recommendedName>
</protein>
<proteinExistence type="predicted"/>
<dbReference type="GO" id="GO:0016020">
    <property type="term" value="C:membrane"/>
    <property type="evidence" value="ECO:0007669"/>
    <property type="project" value="UniProtKB-SubCell"/>
</dbReference>
<evidence type="ECO:0000256" key="4">
    <source>
        <dbReference type="ARBA" id="ARBA00023136"/>
    </source>
</evidence>
<evidence type="ECO:0000256" key="2">
    <source>
        <dbReference type="ARBA" id="ARBA00022692"/>
    </source>
</evidence>
<dbReference type="GO" id="GO:1902600">
    <property type="term" value="P:proton transmembrane transport"/>
    <property type="evidence" value="ECO:0007669"/>
    <property type="project" value="InterPro"/>
</dbReference>
<dbReference type="Gene3D" id="1.20.1530.20">
    <property type="match status" value="1"/>
</dbReference>
<evidence type="ECO:0000256" key="1">
    <source>
        <dbReference type="ARBA" id="ARBA00004141"/>
    </source>
</evidence>
<dbReference type="AlphaFoldDB" id="A0AB39RFY9"/>
<evidence type="ECO:0000256" key="3">
    <source>
        <dbReference type="ARBA" id="ARBA00022989"/>
    </source>
</evidence>
<keyword evidence="4" id="KW-0472">Membrane</keyword>
<gene>
    <name evidence="6" type="ORF">AB5J53_18285</name>
</gene>
<evidence type="ECO:0000259" key="5">
    <source>
        <dbReference type="Pfam" id="PF00999"/>
    </source>
</evidence>
<reference evidence="6" key="1">
    <citation type="submission" date="2024-07" db="EMBL/GenBank/DDBJ databases">
        <authorList>
            <person name="Yu S.T."/>
        </authorList>
    </citation>
    <scope>NUCLEOTIDE SEQUENCE</scope>
    <source>
        <strain evidence="6">R41</strain>
    </source>
</reference>
<dbReference type="EMBL" id="CP163443">
    <property type="protein sequence ID" value="XDQ53476.1"/>
    <property type="molecule type" value="Genomic_DNA"/>
</dbReference>
<organism evidence="6">
    <name type="scientific">Streptomyces sp. R41</name>
    <dbReference type="NCBI Taxonomy" id="3238632"/>
    <lineage>
        <taxon>Bacteria</taxon>
        <taxon>Bacillati</taxon>
        <taxon>Actinomycetota</taxon>
        <taxon>Actinomycetes</taxon>
        <taxon>Kitasatosporales</taxon>
        <taxon>Streptomycetaceae</taxon>
        <taxon>Streptomyces</taxon>
    </lineage>
</organism>
<keyword evidence="3" id="KW-1133">Transmembrane helix</keyword>
<feature type="domain" description="Cation/H+ exchanger transmembrane" evidence="5">
    <location>
        <begin position="3"/>
        <end position="48"/>
    </location>
</feature>
<sequence length="64" mass="6911">MSLVIFEILIGIPVGPDVLGWAGEGPLTDGLFDLGLAMLVFVAGSEIEYHAGYEIEFDEVRATR</sequence>
<dbReference type="RefSeq" id="WP_369246729.1">
    <property type="nucleotide sequence ID" value="NZ_CP163443.1"/>
</dbReference>
<dbReference type="GO" id="GO:0015297">
    <property type="term" value="F:antiporter activity"/>
    <property type="evidence" value="ECO:0007669"/>
    <property type="project" value="InterPro"/>
</dbReference>
<comment type="subcellular location">
    <subcellularLocation>
        <location evidence="1">Membrane</location>
        <topology evidence="1">Multi-pass membrane protein</topology>
    </subcellularLocation>
</comment>
<evidence type="ECO:0000313" key="6">
    <source>
        <dbReference type="EMBL" id="XDQ53476.1"/>
    </source>
</evidence>
<dbReference type="Pfam" id="PF00999">
    <property type="entry name" value="Na_H_Exchanger"/>
    <property type="match status" value="1"/>
</dbReference>
<keyword evidence="2" id="KW-0812">Transmembrane</keyword>
<dbReference type="InterPro" id="IPR038770">
    <property type="entry name" value="Na+/solute_symporter_sf"/>
</dbReference>